<proteinExistence type="predicted"/>
<evidence type="ECO:0000256" key="1">
    <source>
        <dbReference type="SAM" id="Phobius"/>
    </source>
</evidence>
<feature type="transmembrane region" description="Helical" evidence="1">
    <location>
        <begin position="32"/>
        <end position="54"/>
    </location>
</feature>
<evidence type="ECO:0000313" key="3">
    <source>
        <dbReference type="Proteomes" id="UP000632766"/>
    </source>
</evidence>
<dbReference type="Proteomes" id="UP000632766">
    <property type="component" value="Unassembled WGS sequence"/>
</dbReference>
<name>A0A8J7HMQ5_9NOST</name>
<organism evidence="2 3">
    <name type="scientific">Amazonocrinis nigriterrae CENA67</name>
    <dbReference type="NCBI Taxonomy" id="2794033"/>
    <lineage>
        <taxon>Bacteria</taxon>
        <taxon>Bacillati</taxon>
        <taxon>Cyanobacteriota</taxon>
        <taxon>Cyanophyceae</taxon>
        <taxon>Nostocales</taxon>
        <taxon>Nostocaceae</taxon>
        <taxon>Amazonocrinis</taxon>
        <taxon>Amazonocrinis nigriterrae</taxon>
    </lineage>
</organism>
<feature type="transmembrane region" description="Helical" evidence="1">
    <location>
        <begin position="88"/>
        <end position="106"/>
    </location>
</feature>
<keyword evidence="1" id="KW-1133">Transmembrane helix</keyword>
<gene>
    <name evidence="2" type="ORF">I8748_08465</name>
</gene>
<feature type="transmembrane region" description="Helical" evidence="1">
    <location>
        <begin position="60"/>
        <end position="76"/>
    </location>
</feature>
<dbReference type="EMBL" id="JAECZC010000010">
    <property type="protein sequence ID" value="MBH8562207.1"/>
    <property type="molecule type" value="Genomic_DNA"/>
</dbReference>
<dbReference type="RefSeq" id="WP_198124173.1">
    <property type="nucleotide sequence ID" value="NZ_JAECZC010000010.1"/>
</dbReference>
<protein>
    <submittedName>
        <fullName evidence="2">Uncharacterized protein</fullName>
    </submittedName>
</protein>
<keyword evidence="1" id="KW-0472">Membrane</keyword>
<reference evidence="2 3" key="1">
    <citation type="journal article" date="2021" name="Int. J. Syst. Evol. Microbiol.">
        <title>Amazonocrinis nigriterrae gen. nov., sp. nov., Atlanticothrix silvestris gen. nov., sp. nov. and Dendronalium phyllosphericum gen. nov., sp. nov., nostocacean cyanobacteria from Brazilian environments.</title>
        <authorList>
            <person name="Alvarenga D.O."/>
            <person name="Andreote A.P.D."/>
            <person name="Branco L.H.Z."/>
            <person name="Delbaje E."/>
            <person name="Cruz R.B."/>
            <person name="Varani A.M."/>
            <person name="Fiore M.F."/>
        </authorList>
    </citation>
    <scope>NUCLEOTIDE SEQUENCE [LARGE SCALE GENOMIC DNA]</scope>
    <source>
        <strain evidence="2 3">CENA67</strain>
    </source>
</reference>
<comment type="caution">
    <text evidence="2">The sequence shown here is derived from an EMBL/GenBank/DDBJ whole genome shotgun (WGS) entry which is preliminary data.</text>
</comment>
<feature type="transmembrane region" description="Helical" evidence="1">
    <location>
        <begin position="182"/>
        <end position="201"/>
    </location>
</feature>
<keyword evidence="3" id="KW-1185">Reference proteome</keyword>
<sequence length="207" mass="22822">MSRKSYQVRKFYQVVAGRATKTSYKLKGILEFCYLSLIESVPFLLACAVFLSVISLKSPILLFCLLLGSLIAIVIHKIGQQVDLPKKWVVPLQILAVVTILSLFWLDYFAAPAQAQFFKKAEDFFKNNLTQGATTNSTGTNTAVSLIFNVLRGIYLLYIAISLIGVINAVRKDEDWQSVARVPLLVVLAVTVADVLTGFVIGDSSGR</sequence>
<accession>A0A8J7HMQ5</accession>
<feature type="transmembrane region" description="Helical" evidence="1">
    <location>
        <begin position="146"/>
        <end position="170"/>
    </location>
</feature>
<dbReference type="AlphaFoldDB" id="A0A8J7HMQ5"/>
<evidence type="ECO:0000313" key="2">
    <source>
        <dbReference type="EMBL" id="MBH8562207.1"/>
    </source>
</evidence>
<keyword evidence="1" id="KW-0812">Transmembrane</keyword>